<evidence type="ECO:0000313" key="3">
    <source>
        <dbReference type="Proteomes" id="UP000367750"/>
    </source>
</evidence>
<organism evidence="2 3">
    <name type="scientific">Paenibacillus spiritus</name>
    <dbReference type="NCBI Taxonomy" id="2496557"/>
    <lineage>
        <taxon>Bacteria</taxon>
        <taxon>Bacillati</taxon>
        <taxon>Bacillota</taxon>
        <taxon>Bacilli</taxon>
        <taxon>Bacillales</taxon>
        <taxon>Paenibacillaceae</taxon>
        <taxon>Paenibacillus</taxon>
    </lineage>
</organism>
<comment type="caution">
    <text evidence="2">The sequence shown here is derived from an EMBL/GenBank/DDBJ whole genome shotgun (WGS) entry which is preliminary data.</text>
</comment>
<gene>
    <name evidence="2" type="ORF">F4V43_17645</name>
</gene>
<keyword evidence="1" id="KW-1133">Transmembrane helix</keyword>
<dbReference type="AlphaFoldDB" id="A0A5J5FVB9"/>
<proteinExistence type="predicted"/>
<feature type="transmembrane region" description="Helical" evidence="1">
    <location>
        <begin position="39"/>
        <end position="70"/>
    </location>
</feature>
<keyword evidence="1" id="KW-0472">Membrane</keyword>
<evidence type="ECO:0000256" key="1">
    <source>
        <dbReference type="SAM" id="Phobius"/>
    </source>
</evidence>
<name>A0A5J5FVB9_9BACL</name>
<accession>A0A5J5FVB9</accession>
<feature type="transmembrane region" description="Helical" evidence="1">
    <location>
        <begin position="12"/>
        <end position="33"/>
    </location>
</feature>
<protein>
    <submittedName>
        <fullName evidence="2">DUF2628 domain-containing protein</fullName>
    </submittedName>
</protein>
<keyword evidence="1" id="KW-0812">Transmembrane</keyword>
<keyword evidence="3" id="KW-1185">Reference proteome</keyword>
<dbReference type="OrthoDB" id="5233at2"/>
<sequence length="102" mass="11596">MYIQLKNSVGVLKTAKIGFSWTTFLFGFIPALIRGDLKWAAIMFIFAVVTGVFTLGWGTWIPSLIFSFFYNKIYLKELLEKGYVPADDMAKYLLQERGIIAA</sequence>
<reference evidence="2 3" key="1">
    <citation type="submission" date="2019-09" db="EMBL/GenBank/DDBJ databases">
        <title>Bacillus ochoae sp. nov., Paenibacillus whitsoniae sp. nov., Paenibacillus spiritus sp. nov. Isolated from the Mars Exploration Rover during spacecraft assembly.</title>
        <authorList>
            <person name="Seuylemezian A."/>
            <person name="Vaishampayan P."/>
        </authorList>
    </citation>
    <scope>NUCLEOTIDE SEQUENCE [LARGE SCALE GENOMIC DNA]</scope>
    <source>
        <strain evidence="2 3">MER_111</strain>
    </source>
</reference>
<evidence type="ECO:0000313" key="2">
    <source>
        <dbReference type="EMBL" id="KAA8997583.1"/>
    </source>
</evidence>
<dbReference type="EMBL" id="VYKK01000029">
    <property type="protein sequence ID" value="KAA8997583.1"/>
    <property type="molecule type" value="Genomic_DNA"/>
</dbReference>
<dbReference type="RefSeq" id="WP_150459582.1">
    <property type="nucleotide sequence ID" value="NZ_VYKK01000029.1"/>
</dbReference>
<dbReference type="Proteomes" id="UP000367750">
    <property type="component" value="Unassembled WGS sequence"/>
</dbReference>